<dbReference type="Pfam" id="PF01979">
    <property type="entry name" value="Amidohydro_1"/>
    <property type="match status" value="1"/>
</dbReference>
<dbReference type="EMBL" id="MGGP01000001">
    <property type="protein sequence ID" value="OGM33493.1"/>
    <property type="molecule type" value="Genomic_DNA"/>
</dbReference>
<reference evidence="3 4" key="1">
    <citation type="journal article" date="2016" name="Nat. Commun.">
        <title>Thousands of microbial genomes shed light on interconnected biogeochemical processes in an aquifer system.</title>
        <authorList>
            <person name="Anantharaman K."/>
            <person name="Brown C.T."/>
            <person name="Hug L.A."/>
            <person name="Sharon I."/>
            <person name="Castelle C.J."/>
            <person name="Probst A.J."/>
            <person name="Thomas B.C."/>
            <person name="Singh A."/>
            <person name="Wilkins M.J."/>
            <person name="Karaoz U."/>
            <person name="Brodie E.L."/>
            <person name="Williams K.H."/>
            <person name="Hubbard S.S."/>
            <person name="Banfield J.F."/>
        </authorList>
    </citation>
    <scope>NUCLEOTIDE SEQUENCE [LARGE SCALE GENOMIC DNA]</scope>
</reference>
<dbReference type="GO" id="GO:0016810">
    <property type="term" value="F:hydrolase activity, acting on carbon-nitrogen (but not peptide) bonds"/>
    <property type="evidence" value="ECO:0007669"/>
    <property type="project" value="InterPro"/>
</dbReference>
<evidence type="ECO:0000256" key="1">
    <source>
        <dbReference type="ARBA" id="ARBA00022801"/>
    </source>
</evidence>
<dbReference type="PANTHER" id="PTHR43794">
    <property type="entry name" value="AMINOHYDROLASE SSNA-RELATED"/>
    <property type="match status" value="1"/>
</dbReference>
<dbReference type="Proteomes" id="UP000178870">
    <property type="component" value="Unassembled WGS sequence"/>
</dbReference>
<proteinExistence type="predicted"/>
<dbReference type="PANTHER" id="PTHR43794:SF11">
    <property type="entry name" value="AMIDOHYDROLASE-RELATED DOMAIN-CONTAINING PROTEIN"/>
    <property type="match status" value="1"/>
</dbReference>
<dbReference type="InterPro" id="IPR032466">
    <property type="entry name" value="Metal_Hydrolase"/>
</dbReference>
<dbReference type="InterPro" id="IPR006680">
    <property type="entry name" value="Amidohydro-rel"/>
</dbReference>
<dbReference type="AlphaFoldDB" id="A0A1F7Z1K5"/>
<dbReference type="SUPFAM" id="SSF51556">
    <property type="entry name" value="Metallo-dependent hydrolases"/>
    <property type="match status" value="1"/>
</dbReference>
<sequence>MPERILIHNADYIYNLAGVSPNSPPQDILIEGNIIAAIGPKLDEKFGDVKTHIDATNKLVFPGFINTHHHLFQAFMRHVPQMQNQRIDQWIAEATSRAKKMDPEAHYWAALSNMAELVLSGATTTTDMLYLYPNQYDHQELFEATIEAAKTIGVRFHPYRGSMSRRDGLFEKDVLEESEKIIEHTRDIVDKFHQKAGDAMVKVGIAPCTIFTNCAYDYEQAAALAIRYDINLQTHLGESKFETRYVLEKYGMTPYQLMESLGWKDSRVSLAHCIEINDEDIDRLAQNHNSVSHCPTSNARSPIGQTGVAPIAKMLQKGVNVSIGVDGSAGNDSSDMLFEMRAARTNQGIPEESTYLDPEQIFYMATEGGAKALRWESNIGRVEQGYCADITIFDIHDSIGHIGAWDKAGSLISCSSKRAETVIINGEIIVSEGRLTKIEERQLIKKATTKWKEAFGK</sequence>
<evidence type="ECO:0000259" key="2">
    <source>
        <dbReference type="Pfam" id="PF01979"/>
    </source>
</evidence>
<dbReference type="InterPro" id="IPR011059">
    <property type="entry name" value="Metal-dep_hydrolase_composite"/>
</dbReference>
<accession>A0A1F7Z1K5</accession>
<dbReference type="SUPFAM" id="SSF51338">
    <property type="entry name" value="Composite domain of metallo-dependent hydrolases"/>
    <property type="match status" value="1"/>
</dbReference>
<organism evidence="3 4">
    <name type="scientific">Candidatus Woesebacteria bacterium RIFCSPHIGHO2_01_FULL_44_21</name>
    <dbReference type="NCBI Taxonomy" id="1802503"/>
    <lineage>
        <taxon>Bacteria</taxon>
        <taxon>Candidatus Woeseibacteriota</taxon>
    </lineage>
</organism>
<comment type="caution">
    <text evidence="3">The sequence shown here is derived from an EMBL/GenBank/DDBJ whole genome shotgun (WGS) entry which is preliminary data.</text>
</comment>
<dbReference type="InterPro" id="IPR050287">
    <property type="entry name" value="MTA/SAH_deaminase"/>
</dbReference>
<dbReference type="Gene3D" id="3.20.20.140">
    <property type="entry name" value="Metal-dependent hydrolases"/>
    <property type="match status" value="1"/>
</dbReference>
<dbReference type="CDD" id="cd01298">
    <property type="entry name" value="ATZ_TRZ_like"/>
    <property type="match status" value="1"/>
</dbReference>
<dbReference type="Gene3D" id="2.30.40.10">
    <property type="entry name" value="Urease, subunit C, domain 1"/>
    <property type="match status" value="1"/>
</dbReference>
<name>A0A1F7Z1K5_9BACT</name>
<evidence type="ECO:0000313" key="3">
    <source>
        <dbReference type="EMBL" id="OGM33493.1"/>
    </source>
</evidence>
<gene>
    <name evidence="3" type="ORF">A2803_04845</name>
</gene>
<feature type="domain" description="Amidohydrolase-related" evidence="2">
    <location>
        <begin position="59"/>
        <end position="428"/>
    </location>
</feature>
<evidence type="ECO:0000313" key="4">
    <source>
        <dbReference type="Proteomes" id="UP000178870"/>
    </source>
</evidence>
<protein>
    <recommendedName>
        <fullName evidence="2">Amidohydrolase-related domain-containing protein</fullName>
    </recommendedName>
</protein>
<keyword evidence="1" id="KW-0378">Hydrolase</keyword>